<dbReference type="STRING" id="573321.SAMN04488505_108117"/>
<evidence type="ECO:0000313" key="1">
    <source>
        <dbReference type="EMBL" id="SEN11378.1"/>
    </source>
</evidence>
<dbReference type="Pfam" id="PF18939">
    <property type="entry name" value="DUF5686"/>
    <property type="match status" value="1"/>
</dbReference>
<accession>A0A1H8DXU8</accession>
<proteinExistence type="predicted"/>
<dbReference type="Proteomes" id="UP000198984">
    <property type="component" value="Unassembled WGS sequence"/>
</dbReference>
<name>A0A1H8DXU8_9BACT</name>
<dbReference type="SUPFAM" id="SSF49464">
    <property type="entry name" value="Carboxypeptidase regulatory domain-like"/>
    <property type="match status" value="1"/>
</dbReference>
<gene>
    <name evidence="1" type="ORF">SAMN04488505_108117</name>
</gene>
<keyword evidence="2" id="KW-1185">Reference proteome</keyword>
<evidence type="ECO:0008006" key="3">
    <source>
        <dbReference type="Google" id="ProtNLM"/>
    </source>
</evidence>
<organism evidence="1 2">
    <name type="scientific">Chitinophaga rupis</name>
    <dbReference type="NCBI Taxonomy" id="573321"/>
    <lineage>
        <taxon>Bacteria</taxon>
        <taxon>Pseudomonadati</taxon>
        <taxon>Bacteroidota</taxon>
        <taxon>Chitinophagia</taxon>
        <taxon>Chitinophagales</taxon>
        <taxon>Chitinophagaceae</taxon>
        <taxon>Chitinophaga</taxon>
    </lineage>
</organism>
<dbReference type="InterPro" id="IPR008969">
    <property type="entry name" value="CarboxyPept-like_regulatory"/>
</dbReference>
<reference evidence="1 2" key="1">
    <citation type="submission" date="2016-10" db="EMBL/GenBank/DDBJ databases">
        <authorList>
            <person name="de Groot N.N."/>
        </authorList>
    </citation>
    <scope>NUCLEOTIDE SEQUENCE [LARGE SCALE GENOMIC DNA]</scope>
    <source>
        <strain evidence="1 2">DSM 21039</strain>
    </source>
</reference>
<sequence length="825" mass="94549">MLQQTGLQAQSVNVYGTVQDSVTRLPMSNVKVSAGNGRYTTLTDTEGKYSLRIGSNVSFLQFSVEGFFTKVRPCTNAYIQEINVLLASRERQLATVVVNSKRQRYSNRNNPAVELIKQVVAHRDENGIGAYTTASYGQYEKLCMYLDGFPRWLSDKGPLKRYHFIFENKDTTKVAGKELVPIYIEENVSRNYFQRSPHRKNQVIEGQKKVDYGDFIDTHGVSVILNRLYEDINIYDPVVVAFTRQFISPISDAGPAFYKYFIQDTIVEENIRLVRLSLMPRNTNALLFTGTLYITLDGHYAVRKLNLHTNKNMNLGLVRNFSVIQDFEQDSVTHKFHLAYSDVITDFGLTKGTSGLFGERLVLFSNFVTGQPIADSLFKKDYTVEYKPVVKPDSFFRAYRLNTLSTTEIRTYGNIDSLLHMPSYKLTTDLINMSSTGYKSFGAVSIGPVFSFLSYNPVEGFKPRVGGRTTPYFSKRYYLDGYLAYGTKDQQFKYFGSATYSFNNRSVYRYPMHFLRVGYRHDTNIPGTDDEYVESNLLLSINSGANDKYLYNNIFRVDYVYEFGNHLLAGFGVKYKKQHPSGSLFFAKGVDTVGSLQTNELSATFRWAPHEQFYQNDLWRFNVVNRYPILTVNYTHGFNALGGEYDYNRFEATLYKRFYWAPFGYTDITGNAGYISGSLPWPLLEMHQGNQTLGYSSSGFNMMNYLEFVSDHYAGISIEHSFKGFFFDRIPLIRKLKWREVISGRLLYGGLRAENQPWANGAFKFPVKDNVTATYTLNSGPYFEAGAGITRIFKVLRIDVIRRFTYLNHPSISQWSVRGGINFEL</sequence>
<evidence type="ECO:0000313" key="2">
    <source>
        <dbReference type="Proteomes" id="UP000198984"/>
    </source>
</evidence>
<dbReference type="AlphaFoldDB" id="A0A1H8DXU8"/>
<dbReference type="InterPro" id="IPR043741">
    <property type="entry name" value="DUF5686"/>
</dbReference>
<protein>
    <recommendedName>
        <fullName evidence="3">CarboxypepD_reg-like domain-containing protein</fullName>
    </recommendedName>
</protein>
<dbReference type="Gene3D" id="2.60.40.1120">
    <property type="entry name" value="Carboxypeptidase-like, regulatory domain"/>
    <property type="match status" value="1"/>
</dbReference>
<dbReference type="EMBL" id="FOBB01000008">
    <property type="protein sequence ID" value="SEN11378.1"/>
    <property type="molecule type" value="Genomic_DNA"/>
</dbReference>